<reference evidence="3 4" key="1">
    <citation type="journal article" date="2016" name="Genome Biol. Evol.">
        <title>Divergent and convergent evolution of fungal pathogenicity.</title>
        <authorList>
            <person name="Shang Y."/>
            <person name="Xiao G."/>
            <person name="Zheng P."/>
            <person name="Cen K."/>
            <person name="Zhan S."/>
            <person name="Wang C."/>
        </authorList>
    </citation>
    <scope>NUCLEOTIDE SEQUENCE [LARGE SCALE GENOMIC DNA]</scope>
    <source>
        <strain evidence="3 4">ARSEF 2679</strain>
    </source>
</reference>
<organism evidence="3 4">
    <name type="scientific">Cordyceps fumosorosea (strain ARSEF 2679)</name>
    <name type="common">Isaria fumosorosea</name>
    <dbReference type="NCBI Taxonomy" id="1081104"/>
    <lineage>
        <taxon>Eukaryota</taxon>
        <taxon>Fungi</taxon>
        <taxon>Dikarya</taxon>
        <taxon>Ascomycota</taxon>
        <taxon>Pezizomycotina</taxon>
        <taxon>Sordariomycetes</taxon>
        <taxon>Hypocreomycetidae</taxon>
        <taxon>Hypocreales</taxon>
        <taxon>Cordycipitaceae</taxon>
        <taxon>Cordyceps</taxon>
    </lineage>
</organism>
<evidence type="ECO:0000259" key="2">
    <source>
        <dbReference type="Pfam" id="PF00884"/>
    </source>
</evidence>
<feature type="transmembrane region" description="Helical" evidence="1">
    <location>
        <begin position="130"/>
        <end position="152"/>
    </location>
</feature>
<dbReference type="AlphaFoldDB" id="A0A167PL39"/>
<feature type="domain" description="Sulfatase N-terminal" evidence="2">
    <location>
        <begin position="427"/>
        <end position="705"/>
    </location>
</feature>
<keyword evidence="1" id="KW-1133">Transmembrane helix</keyword>
<protein>
    <submittedName>
        <fullName evidence="3">Sulfatase domain protein</fullName>
    </submittedName>
</protein>
<feature type="transmembrane region" description="Helical" evidence="1">
    <location>
        <begin position="57"/>
        <end position="78"/>
    </location>
</feature>
<keyword evidence="1" id="KW-0472">Membrane</keyword>
<dbReference type="RefSeq" id="XP_018701799.1">
    <property type="nucleotide sequence ID" value="XM_018850887.1"/>
</dbReference>
<dbReference type="GeneID" id="30023576"/>
<accession>A0A167PL39</accession>
<dbReference type="OrthoDB" id="103349at2759"/>
<dbReference type="InterPro" id="IPR052701">
    <property type="entry name" value="GAG_Ulvan_Degrading_Sulfatases"/>
</dbReference>
<dbReference type="Gene3D" id="3.40.720.10">
    <property type="entry name" value="Alkaline Phosphatase, subunit A"/>
    <property type="match status" value="1"/>
</dbReference>
<proteinExistence type="predicted"/>
<dbReference type="PANTHER" id="PTHR43751">
    <property type="entry name" value="SULFATASE"/>
    <property type="match status" value="1"/>
</dbReference>
<feature type="transmembrane region" description="Helical" evidence="1">
    <location>
        <begin position="231"/>
        <end position="250"/>
    </location>
</feature>
<dbReference type="InterPro" id="IPR000917">
    <property type="entry name" value="Sulfatase_N"/>
</dbReference>
<keyword evidence="1" id="KW-0812">Transmembrane</keyword>
<dbReference type="EMBL" id="AZHB01000021">
    <property type="protein sequence ID" value="OAA56768.1"/>
    <property type="molecule type" value="Genomic_DNA"/>
</dbReference>
<sequence>MVFQSLAALCPRRISIPRPSNIFTRKLMLPFAAVSVISAKLLHIYAHRHALSTPDLIRWGSSFFFQDVVFILLVRMLLESRMPFFSLLGSAITMTVFVLSCGTLACYMTIYTEPDWNNAGIVLDPAWWAVLPTGLASLAFVSAIMTVIAAATQQFWIVVADMTSDALLWPFRRCFAGGKYQSLNQTPPNKYEDDTLNPSDDQGLLSYRDEDAAEQGLHFETQLPAPSKSAIGGYTICGAVALTTLLTTILRPHDSAYTLMSWTLPLQPIVDISGDGGPAAITSHNSGPNSITDVLHDKTALSSPIPLPWLPEGDAPKGFEDWYHDGAQHYDAEADPLKVSNMQDAILSDLQGKLADVDIRHVIIVKMESIRKDVFPVKQGGKIWRKLADATSNHTLSGEVQERLATLTPMANSLTCDYDDGFDHPNRTCRGGISANNAFTASTYTLKSVIATLCGIGPVAADFNVEAKSHFYQPCLTHVLHAMNSINQTQANKDGKEFQPYPWKSYYFQAATDSFDNQGALFPILGYQSENVITKEYLQSESAKFGKSTLSDVNYFSIPEVALEDYIRDAFQVAKEKKERVFLTHLTSTTHHAFGIPAEEHYVHMSENKDLEDLSNYINAVGYSDRWLTKLLGILEEQGVANETLVVFSGDHGMPVAEDGVATYHNDETASFHVPIVLSHPKLPKVTIGNVVSTMQILPTVLDLLVESDSLSEESKRAARDLAKNYEGQSLLRPLHAAADNGHGDWQFSVTNPGGATLAARDGRNPNWRLTFPITSGQDWHFVDVSSNSTGIFSLSFDTLRNRAESQLGTEVADWLEEAAIVSRWWLDENQKRWRYGKYAPSVEGRN</sequence>
<dbReference type="InterPro" id="IPR017850">
    <property type="entry name" value="Alkaline_phosphatase_core_sf"/>
</dbReference>
<dbReference type="PANTHER" id="PTHR43751:SF3">
    <property type="entry name" value="SULFATASE N-TERMINAL DOMAIN-CONTAINING PROTEIN"/>
    <property type="match status" value="1"/>
</dbReference>
<gene>
    <name evidence="3" type="ORF">ISF_07284</name>
</gene>
<comment type="caution">
    <text evidence="3">The sequence shown here is derived from an EMBL/GenBank/DDBJ whole genome shotgun (WGS) entry which is preliminary data.</text>
</comment>
<dbReference type="Proteomes" id="UP000076744">
    <property type="component" value="Unassembled WGS sequence"/>
</dbReference>
<evidence type="ECO:0000256" key="1">
    <source>
        <dbReference type="SAM" id="Phobius"/>
    </source>
</evidence>
<dbReference type="SUPFAM" id="SSF53649">
    <property type="entry name" value="Alkaline phosphatase-like"/>
    <property type="match status" value="1"/>
</dbReference>
<dbReference type="Pfam" id="PF00884">
    <property type="entry name" value="Sulfatase"/>
    <property type="match status" value="1"/>
</dbReference>
<feature type="transmembrane region" description="Helical" evidence="1">
    <location>
        <begin position="27"/>
        <end position="45"/>
    </location>
</feature>
<evidence type="ECO:0000313" key="4">
    <source>
        <dbReference type="Proteomes" id="UP000076744"/>
    </source>
</evidence>
<name>A0A167PL39_CORFA</name>
<evidence type="ECO:0000313" key="3">
    <source>
        <dbReference type="EMBL" id="OAA56768.1"/>
    </source>
</evidence>
<dbReference type="STRING" id="1081104.A0A167PL39"/>
<keyword evidence="4" id="KW-1185">Reference proteome</keyword>
<feature type="transmembrane region" description="Helical" evidence="1">
    <location>
        <begin position="85"/>
        <end position="110"/>
    </location>
</feature>